<dbReference type="Proteomes" id="UP000585474">
    <property type="component" value="Unassembled WGS sequence"/>
</dbReference>
<dbReference type="EMBL" id="BJWL01000010">
    <property type="protein sequence ID" value="GFY95212.1"/>
    <property type="molecule type" value="Genomic_DNA"/>
</dbReference>
<reference evidence="1 2" key="1">
    <citation type="submission" date="2019-07" db="EMBL/GenBank/DDBJ databases">
        <title>De Novo Assembly of kiwifruit Actinidia rufa.</title>
        <authorList>
            <person name="Sugita-Konishi S."/>
            <person name="Sato K."/>
            <person name="Mori E."/>
            <person name="Abe Y."/>
            <person name="Kisaki G."/>
            <person name="Hamano K."/>
            <person name="Suezawa K."/>
            <person name="Otani M."/>
            <person name="Fukuda T."/>
            <person name="Manabe T."/>
            <person name="Gomi K."/>
            <person name="Tabuchi M."/>
            <person name="Akimitsu K."/>
            <person name="Kataoka I."/>
        </authorList>
    </citation>
    <scope>NUCLEOTIDE SEQUENCE [LARGE SCALE GENOMIC DNA]</scope>
    <source>
        <strain evidence="2">cv. Fuchu</strain>
    </source>
</reference>
<protein>
    <submittedName>
        <fullName evidence="1">Uncharacterized protein</fullName>
    </submittedName>
</protein>
<accession>A0A7J0F932</accession>
<evidence type="ECO:0000313" key="2">
    <source>
        <dbReference type="Proteomes" id="UP000585474"/>
    </source>
</evidence>
<sequence>MRKRNKNWARDHMSWGNLLEDWAGMRWLVGGLGWRLVVRLLTLGCDCGLHRVGCWTVLIWVAQGAGLLGSQGQVLLAGGACSWWLVAYNRGRGCCFDCTGVGTAQKRGQGGAAQRRIWWVVAGQRLHRGWTEEAGGCVVSGLRLDRGESGLHRDVGRRAVQRWRLVAIELRFGLLLRQCGG</sequence>
<proteinExistence type="predicted"/>
<evidence type="ECO:0000313" key="1">
    <source>
        <dbReference type="EMBL" id="GFY95212.1"/>
    </source>
</evidence>
<organism evidence="1 2">
    <name type="scientific">Actinidia rufa</name>
    <dbReference type="NCBI Taxonomy" id="165716"/>
    <lineage>
        <taxon>Eukaryota</taxon>
        <taxon>Viridiplantae</taxon>
        <taxon>Streptophyta</taxon>
        <taxon>Embryophyta</taxon>
        <taxon>Tracheophyta</taxon>
        <taxon>Spermatophyta</taxon>
        <taxon>Magnoliopsida</taxon>
        <taxon>eudicotyledons</taxon>
        <taxon>Gunneridae</taxon>
        <taxon>Pentapetalae</taxon>
        <taxon>asterids</taxon>
        <taxon>Ericales</taxon>
        <taxon>Actinidiaceae</taxon>
        <taxon>Actinidia</taxon>
    </lineage>
</organism>
<gene>
    <name evidence="1" type="ORF">Acr_10g0005970</name>
</gene>
<keyword evidence="2" id="KW-1185">Reference proteome</keyword>
<dbReference type="AlphaFoldDB" id="A0A7J0F932"/>
<comment type="caution">
    <text evidence="1">The sequence shown here is derived from an EMBL/GenBank/DDBJ whole genome shotgun (WGS) entry which is preliminary data.</text>
</comment>
<name>A0A7J0F932_9ERIC</name>